<comment type="similarity">
    <text evidence="2">Belongs to the short-chain dehydrogenases/reductases (SDR) family.</text>
</comment>
<dbReference type="Proteomes" id="UP001139887">
    <property type="component" value="Unassembled WGS sequence"/>
</dbReference>
<dbReference type="PRINTS" id="PR00081">
    <property type="entry name" value="GDHRDH"/>
</dbReference>
<dbReference type="HAMAP" id="MF_00272">
    <property type="entry name" value="GcvH"/>
    <property type="match status" value="1"/>
</dbReference>
<dbReference type="SUPFAM" id="SSF51230">
    <property type="entry name" value="Single hybrid motif"/>
    <property type="match status" value="1"/>
</dbReference>
<accession>A0A9W8I8C3</accession>
<dbReference type="Gene3D" id="3.40.50.720">
    <property type="entry name" value="NAD(P)-binding Rossmann-like Domain"/>
    <property type="match status" value="1"/>
</dbReference>
<dbReference type="NCBIfam" id="TIGR00527">
    <property type="entry name" value="gcvH"/>
    <property type="match status" value="1"/>
</dbReference>
<name>A0A9W8I8C3_9FUNG</name>
<dbReference type="Pfam" id="PF01597">
    <property type="entry name" value="GCV_H"/>
    <property type="match status" value="1"/>
</dbReference>
<dbReference type="GO" id="GO:0016491">
    <property type="term" value="F:oxidoreductase activity"/>
    <property type="evidence" value="ECO:0007669"/>
    <property type="project" value="UniProtKB-KW"/>
</dbReference>
<dbReference type="AlphaFoldDB" id="A0A9W8I8C3"/>
<keyword evidence="6" id="KW-0809">Transit peptide</keyword>
<dbReference type="FunFam" id="3.40.50.720:FF:000084">
    <property type="entry name" value="Short-chain dehydrogenase reductase"/>
    <property type="match status" value="1"/>
</dbReference>
<keyword evidence="7" id="KW-0560">Oxidoreductase</keyword>
<evidence type="ECO:0000256" key="7">
    <source>
        <dbReference type="ARBA" id="ARBA00023002"/>
    </source>
</evidence>
<dbReference type="InterPro" id="IPR036291">
    <property type="entry name" value="NAD(P)-bd_dom_sf"/>
</dbReference>
<comment type="similarity">
    <text evidence="3">Belongs to the GcvH family.</text>
</comment>
<feature type="modified residue" description="N6-lipoyllysine" evidence="8">
    <location>
        <position position="337"/>
    </location>
</feature>
<dbReference type="InterPro" id="IPR003016">
    <property type="entry name" value="2-oxoA_DH_lipoyl-BS"/>
</dbReference>
<dbReference type="PROSITE" id="PS00189">
    <property type="entry name" value="LIPOYL"/>
    <property type="match status" value="1"/>
</dbReference>
<dbReference type="EMBL" id="JANBUW010000031">
    <property type="protein sequence ID" value="KAJ2850484.1"/>
    <property type="molecule type" value="Genomic_DNA"/>
</dbReference>
<proteinExistence type="inferred from homology"/>
<dbReference type="InterPro" id="IPR000089">
    <property type="entry name" value="Biotin_lipoyl"/>
</dbReference>
<dbReference type="Pfam" id="PF13561">
    <property type="entry name" value="adh_short_C2"/>
    <property type="match status" value="1"/>
</dbReference>
<comment type="cofactor">
    <cofactor evidence="1">
        <name>(R)-lipoate</name>
        <dbReference type="ChEBI" id="CHEBI:83088"/>
    </cofactor>
</comment>
<dbReference type="InterPro" id="IPR002347">
    <property type="entry name" value="SDR_fam"/>
</dbReference>
<organism evidence="10 11">
    <name type="scientific">Coemansia brasiliensis</name>
    <dbReference type="NCBI Taxonomy" id="2650707"/>
    <lineage>
        <taxon>Eukaryota</taxon>
        <taxon>Fungi</taxon>
        <taxon>Fungi incertae sedis</taxon>
        <taxon>Zoopagomycota</taxon>
        <taxon>Kickxellomycotina</taxon>
        <taxon>Kickxellomycetes</taxon>
        <taxon>Kickxellales</taxon>
        <taxon>Kickxellaceae</taxon>
        <taxon>Coemansia</taxon>
    </lineage>
</organism>
<dbReference type="Gene3D" id="2.40.50.100">
    <property type="match status" value="1"/>
</dbReference>
<evidence type="ECO:0000256" key="4">
    <source>
        <dbReference type="ARBA" id="ARBA00022823"/>
    </source>
</evidence>
<dbReference type="PROSITE" id="PS50968">
    <property type="entry name" value="BIOTINYL_LIPOYL"/>
    <property type="match status" value="1"/>
</dbReference>
<dbReference type="InterPro" id="IPR011053">
    <property type="entry name" value="Single_hybrid_motif"/>
</dbReference>
<evidence type="ECO:0000256" key="3">
    <source>
        <dbReference type="ARBA" id="ARBA00009249"/>
    </source>
</evidence>
<dbReference type="GO" id="GO:0019464">
    <property type="term" value="P:glycine decarboxylation via glycine cleavage system"/>
    <property type="evidence" value="ECO:0007669"/>
    <property type="project" value="InterPro"/>
</dbReference>
<dbReference type="PROSITE" id="PS00061">
    <property type="entry name" value="ADH_SHORT"/>
    <property type="match status" value="1"/>
</dbReference>
<evidence type="ECO:0000256" key="5">
    <source>
        <dbReference type="ARBA" id="ARBA00022857"/>
    </source>
</evidence>
<dbReference type="InterPro" id="IPR017453">
    <property type="entry name" value="GCV_H_sub"/>
</dbReference>
<dbReference type="InterPro" id="IPR002930">
    <property type="entry name" value="GCV_H"/>
</dbReference>
<dbReference type="SUPFAM" id="SSF51735">
    <property type="entry name" value="NAD(P)-binding Rossmann-fold domains"/>
    <property type="match status" value="1"/>
</dbReference>
<gene>
    <name evidence="10" type="ORF">IWW36_001864</name>
</gene>
<dbReference type="CDD" id="cd06848">
    <property type="entry name" value="GCS_H"/>
    <property type="match status" value="1"/>
</dbReference>
<dbReference type="PRINTS" id="PR00080">
    <property type="entry name" value="SDRFAMILY"/>
</dbReference>
<keyword evidence="4 8" id="KW-0450">Lipoyl</keyword>
<dbReference type="PANTHER" id="PTHR43618:SF17">
    <property type="entry name" value="RHAMNOLIPIDS BIOSYNTHESIS 3-OXOACYL-[ACYL-CARRIER-PROTEIN] REDUCTASE"/>
    <property type="match status" value="1"/>
</dbReference>
<dbReference type="InterPro" id="IPR020904">
    <property type="entry name" value="Sc_DH/Rdtase_CS"/>
</dbReference>
<dbReference type="InterPro" id="IPR052178">
    <property type="entry name" value="Sec_Metab_Biosynth_SDR"/>
</dbReference>
<evidence type="ECO:0000259" key="9">
    <source>
        <dbReference type="PROSITE" id="PS50968"/>
    </source>
</evidence>
<sequence>MLVSELFSVKNKVVLVTGGGSGIGLMISRGFVRNGAKVYIASRKGKVLEKAAQELTQEGPGECIALPCDLQDYSQVRQLSDKLYSSEPDGIDVLVNNSGATWGSPSIEEYPDSAFTKVLTLNVQRVFTLTQLLVPLLEKRGQREPARVINVGSIDGISVPALVTPAYAASKAAVHHLTRVLGSLLGPRNITCNAVAPGPFESHMMKATLEMFHDVIVERIPLRRIGRPQDIAGICIYLASSAGAYINGAVIPVDGGALSILRANCMRLRAPLLRMSRRTLTKYTESHEWVKIDNDVATIGITDYAQNALGDVVYVEVPEVDNEVEVDEVVGIVESVKSTSDIYTPLSGTIVDANKSVVENTKLVNKSPESDGWLFKIKFSSKDELDKLMDATQYKKLIEEGH</sequence>
<comment type="caution">
    <text evidence="10">The sequence shown here is derived from an EMBL/GenBank/DDBJ whole genome shotgun (WGS) entry which is preliminary data.</text>
</comment>
<dbReference type="PANTHER" id="PTHR43618">
    <property type="entry name" value="7-ALPHA-HYDROXYSTEROID DEHYDROGENASE"/>
    <property type="match status" value="1"/>
</dbReference>
<dbReference type="NCBIfam" id="NF002270">
    <property type="entry name" value="PRK01202.1"/>
    <property type="match status" value="1"/>
</dbReference>
<dbReference type="OrthoDB" id="294295at2759"/>
<evidence type="ECO:0000256" key="1">
    <source>
        <dbReference type="ARBA" id="ARBA00001938"/>
    </source>
</evidence>
<evidence type="ECO:0000313" key="10">
    <source>
        <dbReference type="EMBL" id="KAJ2850484.1"/>
    </source>
</evidence>
<keyword evidence="11" id="KW-1185">Reference proteome</keyword>
<dbReference type="InterPro" id="IPR033753">
    <property type="entry name" value="GCV_H/Fam206"/>
</dbReference>
<protein>
    <recommendedName>
        <fullName evidence="9">Lipoyl-binding domain-containing protein</fullName>
    </recommendedName>
</protein>
<evidence type="ECO:0000256" key="2">
    <source>
        <dbReference type="ARBA" id="ARBA00006484"/>
    </source>
</evidence>
<evidence type="ECO:0000256" key="6">
    <source>
        <dbReference type="ARBA" id="ARBA00022946"/>
    </source>
</evidence>
<reference evidence="10" key="1">
    <citation type="submission" date="2022-07" db="EMBL/GenBank/DDBJ databases">
        <title>Phylogenomic reconstructions and comparative analyses of Kickxellomycotina fungi.</title>
        <authorList>
            <person name="Reynolds N.K."/>
            <person name="Stajich J.E."/>
            <person name="Barry K."/>
            <person name="Grigoriev I.V."/>
            <person name="Crous P."/>
            <person name="Smith M.E."/>
        </authorList>
    </citation>
    <scope>NUCLEOTIDE SEQUENCE</scope>
    <source>
        <strain evidence="10">NRRL 1566</strain>
    </source>
</reference>
<dbReference type="GO" id="GO:0005960">
    <property type="term" value="C:glycine cleavage complex"/>
    <property type="evidence" value="ECO:0007669"/>
    <property type="project" value="InterPro"/>
</dbReference>
<keyword evidence="5" id="KW-0521">NADP</keyword>
<feature type="domain" description="Lipoyl-binding" evidence="9">
    <location>
        <begin position="296"/>
        <end position="378"/>
    </location>
</feature>
<evidence type="ECO:0000256" key="8">
    <source>
        <dbReference type="PIRSR" id="PIRSR617453-50"/>
    </source>
</evidence>
<evidence type="ECO:0000313" key="11">
    <source>
        <dbReference type="Proteomes" id="UP001139887"/>
    </source>
</evidence>